<dbReference type="EMBL" id="WEID01000032">
    <property type="protein sequence ID" value="KAB8137932.1"/>
    <property type="molecule type" value="Genomic_DNA"/>
</dbReference>
<evidence type="ECO:0000256" key="6">
    <source>
        <dbReference type="SAM" id="Phobius"/>
    </source>
</evidence>
<dbReference type="InterPro" id="IPR011701">
    <property type="entry name" value="MFS"/>
</dbReference>
<dbReference type="PANTHER" id="PTHR42718:SF24">
    <property type="entry name" value="MAJOR FACILITATOR SUPERFAMILY (MFS) PROFILE DOMAIN-CONTAINING PROTEIN"/>
    <property type="match status" value="1"/>
</dbReference>
<name>A0A7C8GUY3_9BACI</name>
<dbReference type="GO" id="GO:0005886">
    <property type="term" value="C:plasma membrane"/>
    <property type="evidence" value="ECO:0007669"/>
    <property type="project" value="UniProtKB-SubCell"/>
</dbReference>
<evidence type="ECO:0000256" key="2">
    <source>
        <dbReference type="ARBA" id="ARBA00022448"/>
    </source>
</evidence>
<dbReference type="Proteomes" id="UP000480246">
    <property type="component" value="Unassembled WGS sequence"/>
</dbReference>
<dbReference type="PROSITE" id="PS50850">
    <property type="entry name" value="MFS"/>
    <property type="match status" value="1"/>
</dbReference>
<feature type="transmembrane region" description="Helical" evidence="6">
    <location>
        <begin position="110"/>
        <end position="131"/>
    </location>
</feature>
<proteinExistence type="predicted"/>
<dbReference type="Gene3D" id="1.20.1720.10">
    <property type="entry name" value="Multidrug resistance protein D"/>
    <property type="match status" value="1"/>
</dbReference>
<dbReference type="InterPro" id="IPR020846">
    <property type="entry name" value="MFS_dom"/>
</dbReference>
<comment type="caution">
    <text evidence="8">The sequence shown here is derived from an EMBL/GenBank/DDBJ whole genome shotgun (WGS) entry which is preliminary data.</text>
</comment>
<keyword evidence="3 6" id="KW-0812">Transmembrane</keyword>
<keyword evidence="9" id="KW-1185">Reference proteome</keyword>
<evidence type="ECO:0000259" key="7">
    <source>
        <dbReference type="PROSITE" id="PS50850"/>
    </source>
</evidence>
<reference evidence="8 9" key="1">
    <citation type="submission" date="2019-10" db="EMBL/GenBank/DDBJ databases">
        <title>Gracilibacillus sp. nov. isolated from rice seeds.</title>
        <authorList>
            <person name="He S."/>
        </authorList>
    </citation>
    <scope>NUCLEOTIDE SEQUENCE [LARGE SCALE GENOMIC DNA]</scope>
    <source>
        <strain evidence="8 9">TD8</strain>
    </source>
</reference>
<protein>
    <submittedName>
        <fullName evidence="8">Multidrug efflux MFS transporter</fullName>
    </submittedName>
</protein>
<dbReference type="Pfam" id="PF07690">
    <property type="entry name" value="MFS_1"/>
    <property type="match status" value="1"/>
</dbReference>
<dbReference type="AlphaFoldDB" id="A0A7C8GUY3"/>
<evidence type="ECO:0000313" key="8">
    <source>
        <dbReference type="EMBL" id="KAB8137932.1"/>
    </source>
</evidence>
<evidence type="ECO:0000256" key="1">
    <source>
        <dbReference type="ARBA" id="ARBA00004651"/>
    </source>
</evidence>
<dbReference type="RefSeq" id="WP_228275616.1">
    <property type="nucleotide sequence ID" value="NZ_ML762427.1"/>
</dbReference>
<sequence>MNQQKNIEEVRRVPMVAVMLIGAFVGILNETLLATALPSIMEDFNIHETQVQWLTTAFLLTNGVMIPISAFLIERFTTRQLFITALSIFGLGTLVASVSHSFELLLAARVIQASGSGIMLPLMMTVMLAIFPVERRGAAMGMAGIVISFAPAIGPTLSGWLLEFFPWRGLFYVVLPIVIIAIIVAAIFVKNVTKQTFPKIDIISILLSSFGFGGLLYGFSSIGGHGPGEVSSGINGTAIAIIVSGAIILTLFIIRQMKIKKPMLEFR</sequence>
<evidence type="ECO:0000313" key="9">
    <source>
        <dbReference type="Proteomes" id="UP000480246"/>
    </source>
</evidence>
<keyword evidence="5 6" id="KW-0472">Membrane</keyword>
<organism evidence="8 9">
    <name type="scientific">Gracilibacillus oryzae</name>
    <dbReference type="NCBI Taxonomy" id="1672701"/>
    <lineage>
        <taxon>Bacteria</taxon>
        <taxon>Bacillati</taxon>
        <taxon>Bacillota</taxon>
        <taxon>Bacilli</taxon>
        <taxon>Bacillales</taxon>
        <taxon>Bacillaceae</taxon>
        <taxon>Gracilibacillus</taxon>
    </lineage>
</organism>
<dbReference type="SUPFAM" id="SSF103473">
    <property type="entry name" value="MFS general substrate transporter"/>
    <property type="match status" value="1"/>
</dbReference>
<feature type="transmembrane region" description="Helical" evidence="6">
    <location>
        <begin position="80"/>
        <end position="98"/>
    </location>
</feature>
<feature type="transmembrane region" description="Helical" evidence="6">
    <location>
        <begin position="53"/>
        <end position="73"/>
    </location>
</feature>
<feature type="transmembrane region" description="Helical" evidence="6">
    <location>
        <begin position="234"/>
        <end position="254"/>
    </location>
</feature>
<dbReference type="PRINTS" id="PR01036">
    <property type="entry name" value="TCRTETB"/>
</dbReference>
<feature type="transmembrane region" description="Helical" evidence="6">
    <location>
        <begin position="138"/>
        <end position="157"/>
    </location>
</feature>
<dbReference type="PANTHER" id="PTHR42718">
    <property type="entry name" value="MAJOR FACILITATOR SUPERFAMILY MULTIDRUG TRANSPORTER MFSC"/>
    <property type="match status" value="1"/>
</dbReference>
<feature type="transmembrane region" description="Helical" evidence="6">
    <location>
        <begin position="201"/>
        <end position="222"/>
    </location>
</feature>
<feature type="non-terminal residue" evidence="8">
    <location>
        <position position="267"/>
    </location>
</feature>
<evidence type="ECO:0000256" key="3">
    <source>
        <dbReference type="ARBA" id="ARBA00022692"/>
    </source>
</evidence>
<feature type="transmembrane region" description="Helical" evidence="6">
    <location>
        <begin position="169"/>
        <end position="189"/>
    </location>
</feature>
<evidence type="ECO:0000256" key="5">
    <source>
        <dbReference type="ARBA" id="ARBA00023136"/>
    </source>
</evidence>
<evidence type="ECO:0000256" key="4">
    <source>
        <dbReference type="ARBA" id="ARBA00022989"/>
    </source>
</evidence>
<gene>
    <name evidence="8" type="ORF">F9U64_07405</name>
</gene>
<feature type="domain" description="Major facilitator superfamily (MFS) profile" evidence="7">
    <location>
        <begin position="15"/>
        <end position="267"/>
    </location>
</feature>
<dbReference type="InterPro" id="IPR036259">
    <property type="entry name" value="MFS_trans_sf"/>
</dbReference>
<keyword evidence="2" id="KW-0813">Transport</keyword>
<feature type="transmembrane region" description="Helical" evidence="6">
    <location>
        <begin position="12"/>
        <end position="33"/>
    </location>
</feature>
<dbReference type="GO" id="GO:0022857">
    <property type="term" value="F:transmembrane transporter activity"/>
    <property type="evidence" value="ECO:0007669"/>
    <property type="project" value="InterPro"/>
</dbReference>
<accession>A0A7C8GUY3</accession>
<comment type="subcellular location">
    <subcellularLocation>
        <location evidence="1">Cell membrane</location>
        <topology evidence="1">Multi-pass membrane protein</topology>
    </subcellularLocation>
</comment>
<keyword evidence="4 6" id="KW-1133">Transmembrane helix</keyword>